<name>A0ABN9MWV8_9MYCO</name>
<evidence type="ECO:0000313" key="15">
    <source>
        <dbReference type="Proteomes" id="UP001190336"/>
    </source>
</evidence>
<evidence type="ECO:0000256" key="11">
    <source>
        <dbReference type="ARBA" id="ARBA00048134"/>
    </source>
</evidence>
<dbReference type="EC" id="2.1.1.334" evidence="4"/>
<comment type="subcellular location">
    <subcellularLocation>
        <location evidence="2">Membrane</location>
        <topology evidence="2">Multi-pass membrane protein</topology>
    </subcellularLocation>
</comment>
<evidence type="ECO:0000256" key="3">
    <source>
        <dbReference type="ARBA" id="ARBA00010631"/>
    </source>
</evidence>
<evidence type="ECO:0000256" key="6">
    <source>
        <dbReference type="ARBA" id="ARBA00022679"/>
    </source>
</evidence>
<evidence type="ECO:0000256" key="4">
    <source>
        <dbReference type="ARBA" id="ARBA00012149"/>
    </source>
</evidence>
<evidence type="ECO:0000256" key="12">
    <source>
        <dbReference type="SAM" id="Phobius"/>
    </source>
</evidence>
<evidence type="ECO:0000256" key="8">
    <source>
        <dbReference type="ARBA" id="ARBA00022692"/>
    </source>
</evidence>
<dbReference type="Pfam" id="PF07298">
    <property type="entry name" value="NnrU"/>
    <property type="match status" value="1"/>
</dbReference>
<keyword evidence="10 12" id="KW-0472">Membrane</keyword>
<feature type="transmembrane region" description="Helical" evidence="12">
    <location>
        <begin position="124"/>
        <end position="148"/>
    </location>
</feature>
<comment type="catalytic activity">
    <reaction evidence="11">
        <text>methanethiol + S-adenosyl-L-methionine = dimethyl sulfide + S-adenosyl-L-homocysteine + H(+)</text>
        <dbReference type="Rhea" id="RHEA:50428"/>
        <dbReference type="ChEBI" id="CHEBI:15378"/>
        <dbReference type="ChEBI" id="CHEBI:16007"/>
        <dbReference type="ChEBI" id="CHEBI:17437"/>
        <dbReference type="ChEBI" id="CHEBI:57856"/>
        <dbReference type="ChEBI" id="CHEBI:59789"/>
        <dbReference type="EC" id="2.1.1.334"/>
    </reaction>
</comment>
<keyword evidence="9 12" id="KW-1133">Transmembrane helix</keyword>
<dbReference type="PANTHER" id="PTHR31040">
    <property type="entry name" value="NURIM"/>
    <property type="match status" value="1"/>
</dbReference>
<dbReference type="InterPro" id="IPR033580">
    <property type="entry name" value="Nurim-like"/>
</dbReference>
<dbReference type="Gene3D" id="1.20.120.1630">
    <property type="match status" value="1"/>
</dbReference>
<evidence type="ECO:0000313" key="14">
    <source>
        <dbReference type="EMBL" id="CAJ1496461.1"/>
    </source>
</evidence>
<dbReference type="InterPro" id="IPR009915">
    <property type="entry name" value="NnrU_dom"/>
</dbReference>
<proteinExistence type="inferred from homology"/>
<reference evidence="14 15" key="1">
    <citation type="submission" date="2023-08" db="EMBL/GenBank/DDBJ databases">
        <authorList>
            <person name="Folkvardsen B D."/>
            <person name="Norman A."/>
        </authorList>
    </citation>
    <scope>NUCLEOTIDE SEQUENCE [LARGE SCALE GENOMIC DNA]</scope>
    <source>
        <strain evidence="14 15">Mu0083</strain>
    </source>
</reference>
<feature type="domain" description="NnrU" evidence="13">
    <location>
        <begin position="54"/>
        <end position="189"/>
    </location>
</feature>
<evidence type="ECO:0000259" key="13">
    <source>
        <dbReference type="Pfam" id="PF07298"/>
    </source>
</evidence>
<dbReference type="RefSeq" id="WP_308477104.1">
    <property type="nucleotide sequence ID" value="NZ_OY726394.1"/>
</dbReference>
<dbReference type="Proteomes" id="UP001190336">
    <property type="component" value="Chromosome"/>
</dbReference>
<dbReference type="PANTHER" id="PTHR31040:SF1">
    <property type="entry name" value="NURIM"/>
    <property type="match status" value="1"/>
</dbReference>
<keyword evidence="6" id="KW-0808">Transferase</keyword>
<evidence type="ECO:0000256" key="10">
    <source>
        <dbReference type="ARBA" id="ARBA00023136"/>
    </source>
</evidence>
<feature type="transmembrane region" description="Helical" evidence="12">
    <location>
        <begin position="45"/>
        <end position="65"/>
    </location>
</feature>
<keyword evidence="5" id="KW-0489">Methyltransferase</keyword>
<dbReference type="NCBIfam" id="NF045656">
    <property type="entry name" value="MeththiolMtaseMddA"/>
    <property type="match status" value="1"/>
</dbReference>
<accession>A0ABN9MWV8</accession>
<keyword evidence="7" id="KW-0949">S-adenosyl-L-methionine</keyword>
<gene>
    <name evidence="14" type="ORF">MU0083_001424</name>
</gene>
<organism evidence="14 15">
    <name type="scientific">[Mycobacterium] kokjensenii</name>
    <dbReference type="NCBI Taxonomy" id="3064287"/>
    <lineage>
        <taxon>Bacteria</taxon>
        <taxon>Bacillati</taxon>
        <taxon>Actinomycetota</taxon>
        <taxon>Actinomycetes</taxon>
        <taxon>Mycobacteriales</taxon>
        <taxon>Mycobacteriaceae</taxon>
        <taxon>Mycolicibacter</taxon>
    </lineage>
</organism>
<evidence type="ECO:0000256" key="2">
    <source>
        <dbReference type="ARBA" id="ARBA00004141"/>
    </source>
</evidence>
<feature type="transmembrane region" description="Helical" evidence="12">
    <location>
        <begin position="86"/>
        <end position="104"/>
    </location>
</feature>
<keyword evidence="15" id="KW-1185">Reference proteome</keyword>
<evidence type="ECO:0000256" key="1">
    <source>
        <dbReference type="ARBA" id="ARBA00002096"/>
    </source>
</evidence>
<feature type="transmembrane region" description="Helical" evidence="12">
    <location>
        <begin position="12"/>
        <end position="33"/>
    </location>
</feature>
<protein>
    <recommendedName>
        <fullName evidence="4">methanethiol S-methyltransferase</fullName>
        <ecNumber evidence="4">2.1.1.334</ecNumber>
    </recommendedName>
</protein>
<evidence type="ECO:0000256" key="5">
    <source>
        <dbReference type="ARBA" id="ARBA00022603"/>
    </source>
</evidence>
<keyword evidence="8 12" id="KW-0812">Transmembrane</keyword>
<comment type="function">
    <text evidence="1">Catalyzes the methylation of methanethiol (MeSH) to yield dimethylsulphide (DMS).</text>
</comment>
<dbReference type="EMBL" id="OY726394">
    <property type="protein sequence ID" value="CAJ1496461.1"/>
    <property type="molecule type" value="Genomic_DNA"/>
</dbReference>
<sequence length="283" mass="31355">MARYLALVYGALNYLVFLAVFGYAVGFVADVAVPRTVDVGPQAPAGRAVAVDVALLGLFALQHSVMARPAFKRWLTRVVPRAIERSTYVLASNLVLALLFWQWHPIPAVVWDVSAPAGRAALWVLFWLGWGIALTSTFMISHLDLFGLRQVYLAWRGRPYRGVEFRAPALYRLVRHPLMLGFVIAFWATPTMTAGHLLFAVATTGYILIALRLEERDLIAALGDEYRQYRAAVPMLIPGRVRARGSVLSDELAAIRLRCAALPEVDSRPPEQSIGYDDNGLPI</sequence>
<dbReference type="InterPro" id="IPR054700">
    <property type="entry name" value="MddA"/>
</dbReference>
<evidence type="ECO:0000256" key="7">
    <source>
        <dbReference type="ARBA" id="ARBA00022691"/>
    </source>
</evidence>
<comment type="similarity">
    <text evidence="3">Belongs to the nurim family.</text>
</comment>
<evidence type="ECO:0000256" key="9">
    <source>
        <dbReference type="ARBA" id="ARBA00022989"/>
    </source>
</evidence>